<comment type="caution">
    <text evidence="1">The sequence shown here is derived from an EMBL/GenBank/DDBJ whole genome shotgun (WGS) entry which is preliminary data.</text>
</comment>
<organism evidence="1 2">
    <name type="scientific">Choanephora cucurbitarum</name>
    <dbReference type="NCBI Taxonomy" id="101091"/>
    <lineage>
        <taxon>Eukaryota</taxon>
        <taxon>Fungi</taxon>
        <taxon>Fungi incertae sedis</taxon>
        <taxon>Mucoromycota</taxon>
        <taxon>Mucoromycotina</taxon>
        <taxon>Mucoromycetes</taxon>
        <taxon>Mucorales</taxon>
        <taxon>Mucorineae</taxon>
        <taxon>Choanephoraceae</taxon>
        <taxon>Choanephoroideae</taxon>
        <taxon>Choanephora</taxon>
    </lineage>
</organism>
<dbReference type="Proteomes" id="UP000093000">
    <property type="component" value="Unassembled WGS sequence"/>
</dbReference>
<gene>
    <name evidence="1" type="ORF">A0J61_08076</name>
</gene>
<sequence length="84" mass="9496">MTKSTVRLHKNPGQNAFNEMNKSFAANYYNRSVHEFRSFLFPLPKTGTSTFHLGAPKTLKLSFQSTETRAVQFQTAPSKFLGPL</sequence>
<dbReference type="InParanoid" id="A0A1C7N954"/>
<name>A0A1C7N954_9FUNG</name>
<keyword evidence="2" id="KW-1185">Reference proteome</keyword>
<dbReference type="AlphaFoldDB" id="A0A1C7N954"/>
<reference evidence="1 2" key="1">
    <citation type="submission" date="2016-03" db="EMBL/GenBank/DDBJ databases">
        <title>Choanephora cucurbitarum.</title>
        <authorList>
            <person name="Min B."/>
            <person name="Park H."/>
            <person name="Park J.-H."/>
            <person name="Shin H.-D."/>
            <person name="Choi I.-G."/>
        </authorList>
    </citation>
    <scope>NUCLEOTIDE SEQUENCE [LARGE SCALE GENOMIC DNA]</scope>
    <source>
        <strain evidence="1 2">KUS-F28377</strain>
    </source>
</reference>
<evidence type="ECO:0000313" key="1">
    <source>
        <dbReference type="EMBL" id="OBZ83874.1"/>
    </source>
</evidence>
<protein>
    <submittedName>
        <fullName evidence="1">Uncharacterized protein</fullName>
    </submittedName>
</protein>
<evidence type="ECO:0000313" key="2">
    <source>
        <dbReference type="Proteomes" id="UP000093000"/>
    </source>
</evidence>
<proteinExistence type="predicted"/>
<dbReference type="EMBL" id="LUGH01000591">
    <property type="protein sequence ID" value="OBZ83874.1"/>
    <property type="molecule type" value="Genomic_DNA"/>
</dbReference>
<accession>A0A1C7N954</accession>